<evidence type="ECO:0000256" key="11">
    <source>
        <dbReference type="RuleBase" id="RU368090"/>
    </source>
</evidence>
<evidence type="ECO:0000256" key="4">
    <source>
        <dbReference type="ARBA" id="ARBA00022763"/>
    </source>
</evidence>
<evidence type="ECO:0000256" key="8">
    <source>
        <dbReference type="ARBA" id="ARBA00023163"/>
    </source>
</evidence>
<evidence type="ECO:0000313" key="13">
    <source>
        <dbReference type="Proteomes" id="UP000515146"/>
    </source>
</evidence>
<evidence type="ECO:0000256" key="10">
    <source>
        <dbReference type="ARBA" id="ARBA00023242"/>
    </source>
</evidence>
<dbReference type="InterPro" id="IPR036465">
    <property type="entry name" value="vWFA_dom_sf"/>
</dbReference>
<protein>
    <recommendedName>
        <fullName evidence="11">General transcription factor IIH subunit 3</fullName>
    </recommendedName>
    <alternativeName>
        <fullName evidence="11">General transcription factor IIH polypeptide 3</fullName>
    </alternativeName>
</protein>
<reference evidence="14" key="1">
    <citation type="submission" date="2025-08" db="UniProtKB">
        <authorList>
            <consortium name="RefSeq"/>
        </authorList>
    </citation>
    <scope>IDENTIFICATION</scope>
    <source>
        <strain evidence="14">Airmid</strain>
    </source>
</reference>
<evidence type="ECO:0000256" key="9">
    <source>
        <dbReference type="ARBA" id="ARBA00023204"/>
    </source>
</evidence>
<dbReference type="GO" id="GO:0006355">
    <property type="term" value="P:regulation of DNA-templated transcription"/>
    <property type="evidence" value="ECO:0007669"/>
    <property type="project" value="InterPro"/>
</dbReference>
<keyword evidence="13" id="KW-1185">Reference proteome</keyword>
<evidence type="ECO:0000256" key="2">
    <source>
        <dbReference type="ARBA" id="ARBA00005273"/>
    </source>
</evidence>
<evidence type="ECO:0000313" key="14">
    <source>
        <dbReference type="RefSeq" id="XP_027195073.1"/>
    </source>
</evidence>
<dbReference type="InterPro" id="IPR004600">
    <property type="entry name" value="TFIIH_Tfb4/GTF2H3"/>
</dbReference>
<proteinExistence type="inferred from homology"/>
<sequence>MLSNYLIFFLPSSIVIIVTFFEFKVSVMATLITNNNNTNNGKANVNNDGVHVVFVIDMLLKPRFDQSTLIQCLDAILAFGNSFLMQSGYNRLNILGSSSVKNAVLYFDENFTDDDQQQQQNRIIIEDQQNEQFALVTQTFHRNFLQWIQECRNIFQQTISDQQTQQQQPEIQQTLTSLLSGALAQALCMIHSYKNEIKNSRILVFSLGADHSDTYSSQYMKLINCFFAAQKINVLIDACSINMNRETEETVPVSASLEDQFAASVLQQGCDLTGGRYIRIHKVASILEHLFWCLTPSAAERQQYVLPPKHEIAPPAACFCHRKVLDIGYVCSVCLSIFCQFLPYCTTCNSNLFKSNLNQISKLKSSSSTVTVLPNE</sequence>
<accession>A0A6P6XQL1</accession>
<keyword evidence="4 11" id="KW-0227">DNA damage</keyword>
<organism evidence="13 14">
    <name type="scientific">Dermatophagoides pteronyssinus</name>
    <name type="common">European house dust mite</name>
    <dbReference type="NCBI Taxonomy" id="6956"/>
    <lineage>
        <taxon>Eukaryota</taxon>
        <taxon>Metazoa</taxon>
        <taxon>Ecdysozoa</taxon>
        <taxon>Arthropoda</taxon>
        <taxon>Chelicerata</taxon>
        <taxon>Arachnida</taxon>
        <taxon>Acari</taxon>
        <taxon>Acariformes</taxon>
        <taxon>Sarcoptiformes</taxon>
        <taxon>Astigmata</taxon>
        <taxon>Psoroptidia</taxon>
        <taxon>Analgoidea</taxon>
        <taxon>Pyroglyphidae</taxon>
        <taxon>Dermatophagoidinae</taxon>
        <taxon>Dermatophagoides</taxon>
    </lineage>
</organism>
<keyword evidence="9 11" id="KW-0234">DNA repair</keyword>
<dbReference type="Pfam" id="PF03850">
    <property type="entry name" value="Tfb4"/>
    <property type="match status" value="1"/>
</dbReference>
<evidence type="ECO:0000256" key="5">
    <source>
        <dbReference type="ARBA" id="ARBA00022771"/>
    </source>
</evidence>
<dbReference type="GO" id="GO:0008270">
    <property type="term" value="F:zinc ion binding"/>
    <property type="evidence" value="ECO:0007669"/>
    <property type="project" value="UniProtKB-KW"/>
</dbReference>
<comment type="subcellular location">
    <subcellularLocation>
        <location evidence="1 11">Nucleus</location>
    </subcellularLocation>
</comment>
<dbReference type="OrthoDB" id="17307at2759"/>
<keyword evidence="6 11" id="KW-0862">Zinc</keyword>
<dbReference type="Proteomes" id="UP000515146">
    <property type="component" value="Unplaced"/>
</dbReference>
<evidence type="ECO:0000256" key="12">
    <source>
        <dbReference type="SAM" id="Phobius"/>
    </source>
</evidence>
<dbReference type="OMA" id="LINCFFA"/>
<dbReference type="Gene3D" id="3.40.50.410">
    <property type="entry name" value="von Willebrand factor, type A domain"/>
    <property type="match status" value="1"/>
</dbReference>
<dbReference type="KEGG" id="dpte:113789666"/>
<dbReference type="PANTHER" id="PTHR12831">
    <property type="entry name" value="TRANSCRIPTION INITIATION FACTOR IIH TFIIH , POLYPEPTIDE 3-RELATED"/>
    <property type="match status" value="1"/>
</dbReference>
<dbReference type="GO" id="GO:0000439">
    <property type="term" value="C:transcription factor TFIIH core complex"/>
    <property type="evidence" value="ECO:0007669"/>
    <property type="project" value="UniProtKB-UniRule"/>
</dbReference>
<keyword evidence="10 11" id="KW-0539">Nucleus</keyword>
<feature type="transmembrane region" description="Helical" evidence="12">
    <location>
        <begin position="6"/>
        <end position="23"/>
    </location>
</feature>
<evidence type="ECO:0000256" key="1">
    <source>
        <dbReference type="ARBA" id="ARBA00004123"/>
    </source>
</evidence>
<evidence type="ECO:0000256" key="3">
    <source>
        <dbReference type="ARBA" id="ARBA00022723"/>
    </source>
</evidence>
<evidence type="ECO:0000256" key="7">
    <source>
        <dbReference type="ARBA" id="ARBA00023015"/>
    </source>
</evidence>
<keyword evidence="8 11" id="KW-0804">Transcription</keyword>
<name>A0A6P6XQL1_DERPT</name>
<dbReference type="FunCoup" id="A0A6P6XQL1">
    <property type="interactions" value="1880"/>
</dbReference>
<dbReference type="GO" id="GO:0005675">
    <property type="term" value="C:transcription factor TFIIH holo complex"/>
    <property type="evidence" value="ECO:0007669"/>
    <property type="project" value="UniProtKB-UniRule"/>
</dbReference>
<keyword evidence="7 11" id="KW-0805">Transcription regulation</keyword>
<gene>
    <name evidence="14" type="primary">LOC113789666</name>
</gene>
<keyword evidence="12" id="KW-0812">Transmembrane</keyword>
<comment type="similarity">
    <text evidence="2 11">Belongs to the TFB4 family.</text>
</comment>
<dbReference type="InParanoid" id="A0A6P6XQL1"/>
<keyword evidence="3 11" id="KW-0479">Metal-binding</keyword>
<dbReference type="RefSeq" id="XP_027195073.1">
    <property type="nucleotide sequence ID" value="XM_027339272.1"/>
</dbReference>
<keyword evidence="5 11" id="KW-0863">Zinc-finger</keyword>
<comment type="function">
    <text evidence="11">Component of the general transcription and DNA repair factor IIH (TFIIH) core complex, which is involved in general and transcription-coupled nucleotide excision repair (NER) of damaged DNA and, when complexed to CAK, in RNA transcription by RNA polymerase II. In NER, TFIIH acts by opening DNA around the lesion to allow the excision of the damaged oligonucleotide and its replacement by a new DNA fragment. In transcription, TFIIH has an essential role in transcription initiation. When the pre-initiation complex (PIC) has been established, TFIIH is required for promoter opening and promoter escape. Phosphorylation of the C-terminal tail (CTD) of the largest subunit of RNA polymerase II by the kinase module CAK controls the initiation of transcription.</text>
</comment>
<dbReference type="AlphaFoldDB" id="A0A6P6XQL1"/>
<dbReference type="CTD" id="33294"/>
<keyword evidence="12" id="KW-1133">Transmembrane helix</keyword>
<evidence type="ECO:0000256" key="6">
    <source>
        <dbReference type="ARBA" id="ARBA00022833"/>
    </source>
</evidence>
<keyword evidence="12" id="KW-0472">Membrane</keyword>
<dbReference type="PANTHER" id="PTHR12831:SF0">
    <property type="entry name" value="GENERAL TRANSCRIPTION FACTOR IIH SUBUNIT 3"/>
    <property type="match status" value="1"/>
</dbReference>
<comment type="subunit">
    <text evidence="11">Part of a TFIID-containing RNA polymerase II pre-initiation complex that is composed of TBP and at least GTF2A1, GTF2A2, GTF2E1, GTF2E2, GTF2F1, GTF2H2, GTF2H3, GTF2H4, GTF2H5, GTF2B, TCEA1, ERCC2, ERCC3, TAF1, TAF2, TAF3, TAF4, TAF5, TAF6, TAF7, TAF8, TAF9, TAF10, TAF11, TAF12 and TAF13. Component of the 7-subunit TFIIH core complex composed of XPB/ERCC3, XPD/ERCC2, GTF2H1, GTF2H2, GTF2H3, GTF2H4 and GTF2H5, which is active in NER. The core complex associates with the 3-subunit CDK-activating kinase (CAK) module composed of CCNH/cyclin H, CDK7 and MNAT1 to form the 10-subunit holoenzyme (holo-TFIIH) active in transcription. Interacts with RARA; the interaction requires prior phosphorylation of RARA on 'Ser-369' which then enhances interaction of RARA with CDK7.</text>
</comment>
<dbReference type="GO" id="GO:0006289">
    <property type="term" value="P:nucleotide-excision repair"/>
    <property type="evidence" value="ECO:0007669"/>
    <property type="project" value="UniProtKB-UniRule"/>
</dbReference>